<organism evidence="1 2">
    <name type="scientific">Phycicoccus duodecadis</name>
    <dbReference type="NCBI Taxonomy" id="173053"/>
    <lineage>
        <taxon>Bacteria</taxon>
        <taxon>Bacillati</taxon>
        <taxon>Actinomycetota</taxon>
        <taxon>Actinomycetes</taxon>
        <taxon>Micrococcales</taxon>
        <taxon>Intrasporangiaceae</taxon>
        <taxon>Phycicoccus</taxon>
    </lineage>
</organism>
<evidence type="ECO:0000313" key="2">
    <source>
        <dbReference type="Proteomes" id="UP000233781"/>
    </source>
</evidence>
<evidence type="ECO:0000313" key="1">
    <source>
        <dbReference type="EMBL" id="PKW26115.1"/>
    </source>
</evidence>
<dbReference type="AlphaFoldDB" id="A0A2N3YGX7"/>
<sequence length="43" mass="5384">MYTRRMQRVRRFVHQRSVHETRRRQREAANREQLVAVVHAIVR</sequence>
<protein>
    <submittedName>
        <fullName evidence="1">Uncharacterized protein</fullName>
    </submittedName>
</protein>
<dbReference type="RefSeq" id="WP_281256252.1">
    <property type="nucleotide sequence ID" value="NZ_PJNE01000001.1"/>
</dbReference>
<name>A0A2N3YGX7_9MICO</name>
<comment type="caution">
    <text evidence="1">The sequence shown here is derived from an EMBL/GenBank/DDBJ whole genome shotgun (WGS) entry which is preliminary data.</text>
</comment>
<dbReference type="Proteomes" id="UP000233781">
    <property type="component" value="Unassembled WGS sequence"/>
</dbReference>
<proteinExistence type="predicted"/>
<gene>
    <name evidence="1" type="ORF">ATL31_0921</name>
</gene>
<dbReference type="EMBL" id="PJNE01000001">
    <property type="protein sequence ID" value="PKW26115.1"/>
    <property type="molecule type" value="Genomic_DNA"/>
</dbReference>
<keyword evidence="2" id="KW-1185">Reference proteome</keyword>
<reference evidence="1 2" key="1">
    <citation type="submission" date="2017-12" db="EMBL/GenBank/DDBJ databases">
        <title>Sequencing the genomes of 1000 Actinobacteria strains.</title>
        <authorList>
            <person name="Klenk H.-P."/>
        </authorList>
    </citation>
    <scope>NUCLEOTIDE SEQUENCE [LARGE SCALE GENOMIC DNA]</scope>
    <source>
        <strain evidence="1 2">DSM 12806</strain>
    </source>
</reference>
<accession>A0A2N3YGX7</accession>